<feature type="region of interest" description="Disordered" evidence="1">
    <location>
        <begin position="204"/>
        <end position="271"/>
    </location>
</feature>
<keyword evidence="4" id="KW-1185">Reference proteome</keyword>
<comment type="caution">
    <text evidence="3">The sequence shown here is derived from an EMBL/GenBank/DDBJ whole genome shotgun (WGS) entry which is preliminary data.</text>
</comment>
<dbReference type="EMBL" id="BQNB010017945">
    <property type="protein sequence ID" value="GJT68966.1"/>
    <property type="molecule type" value="Genomic_DNA"/>
</dbReference>
<protein>
    <submittedName>
        <fullName evidence="3">Ribonuclease H-like domain-containing protein</fullName>
    </submittedName>
</protein>
<reference evidence="3" key="1">
    <citation type="journal article" date="2022" name="Int. J. Mol. Sci.">
        <title>Draft Genome of Tanacetum Coccineum: Genomic Comparison of Closely Related Tanacetum-Family Plants.</title>
        <authorList>
            <person name="Yamashiro T."/>
            <person name="Shiraishi A."/>
            <person name="Nakayama K."/>
            <person name="Satake H."/>
        </authorList>
    </citation>
    <scope>NUCLEOTIDE SEQUENCE</scope>
</reference>
<evidence type="ECO:0000313" key="4">
    <source>
        <dbReference type="Proteomes" id="UP001151760"/>
    </source>
</evidence>
<feature type="domain" description="Retroviral polymerase SH3-like" evidence="2">
    <location>
        <begin position="124"/>
        <end position="170"/>
    </location>
</feature>
<evidence type="ECO:0000259" key="2">
    <source>
        <dbReference type="Pfam" id="PF25597"/>
    </source>
</evidence>
<feature type="compositionally biased region" description="Basic and acidic residues" evidence="1">
    <location>
        <begin position="214"/>
        <end position="239"/>
    </location>
</feature>
<accession>A0ABQ5G0A8</accession>
<dbReference type="InterPro" id="IPR057670">
    <property type="entry name" value="SH3_retrovirus"/>
</dbReference>
<gene>
    <name evidence="3" type="ORF">Tco_1028252</name>
</gene>
<reference evidence="3" key="2">
    <citation type="submission" date="2022-01" db="EMBL/GenBank/DDBJ databases">
        <authorList>
            <person name="Yamashiro T."/>
            <person name="Shiraishi A."/>
            <person name="Satake H."/>
            <person name="Nakayama K."/>
        </authorList>
    </citation>
    <scope>NUCLEOTIDE SEQUENCE</scope>
</reference>
<proteinExistence type="predicted"/>
<sequence>MVPRAVLMKSGLLSINTARQVNTAYTKTTVNGASPMSNFSKTAHSTVKRPIHKKTTFKNSNINQRVNTVGGQSTARFAGKSVIDSGCSRHMTGNMSNLTDFEEIDEGYVAFGGNPKGGKITGRDHLGKFDGKADEGFFIGYSINSKAFRVFNSRTRIVEENLHVQFRNQSNDNAGKASMKTVPGKDYILLPLWTADPPFSQISKISPNAGFKPSSKDGKKVNEDSRKDSEGIDQVKEDNVNSTNNVNAASTNEVNAASGKTSIELPDDPNMPALEDIVYSDDDDEDVGAEADMNNLDAFMRVSPIPTTRIHKDYPVEQIIGDLNSAPQTRRMKKNLEEHGLFM</sequence>
<name>A0ABQ5G0A8_9ASTR</name>
<dbReference type="Proteomes" id="UP001151760">
    <property type="component" value="Unassembled WGS sequence"/>
</dbReference>
<evidence type="ECO:0000313" key="3">
    <source>
        <dbReference type="EMBL" id="GJT68966.1"/>
    </source>
</evidence>
<dbReference type="Pfam" id="PF25597">
    <property type="entry name" value="SH3_retrovirus"/>
    <property type="match status" value="1"/>
</dbReference>
<feature type="compositionally biased region" description="Low complexity" evidence="1">
    <location>
        <begin position="240"/>
        <end position="258"/>
    </location>
</feature>
<organism evidence="3 4">
    <name type="scientific">Tanacetum coccineum</name>
    <dbReference type="NCBI Taxonomy" id="301880"/>
    <lineage>
        <taxon>Eukaryota</taxon>
        <taxon>Viridiplantae</taxon>
        <taxon>Streptophyta</taxon>
        <taxon>Embryophyta</taxon>
        <taxon>Tracheophyta</taxon>
        <taxon>Spermatophyta</taxon>
        <taxon>Magnoliopsida</taxon>
        <taxon>eudicotyledons</taxon>
        <taxon>Gunneridae</taxon>
        <taxon>Pentapetalae</taxon>
        <taxon>asterids</taxon>
        <taxon>campanulids</taxon>
        <taxon>Asterales</taxon>
        <taxon>Asteraceae</taxon>
        <taxon>Asteroideae</taxon>
        <taxon>Anthemideae</taxon>
        <taxon>Anthemidinae</taxon>
        <taxon>Tanacetum</taxon>
    </lineage>
</organism>
<evidence type="ECO:0000256" key="1">
    <source>
        <dbReference type="SAM" id="MobiDB-lite"/>
    </source>
</evidence>